<dbReference type="AlphaFoldDB" id="A0A4W2GNY8"/>
<protein>
    <submittedName>
        <fullName evidence="1">Uncharacterized protein</fullName>
    </submittedName>
</protein>
<reference evidence="1" key="2">
    <citation type="submission" date="2025-08" db="UniProtKB">
        <authorList>
            <consortium name="Ensembl"/>
        </authorList>
    </citation>
    <scope>IDENTIFICATION</scope>
</reference>
<evidence type="ECO:0000313" key="2">
    <source>
        <dbReference type="Proteomes" id="UP000429181"/>
    </source>
</evidence>
<organism evidence="1 2">
    <name type="scientific">Bos indicus x Bos taurus</name>
    <name type="common">Hybrid cattle</name>
    <dbReference type="NCBI Taxonomy" id="30522"/>
    <lineage>
        <taxon>Eukaryota</taxon>
        <taxon>Metazoa</taxon>
        <taxon>Chordata</taxon>
        <taxon>Craniata</taxon>
        <taxon>Vertebrata</taxon>
        <taxon>Euteleostomi</taxon>
        <taxon>Mammalia</taxon>
        <taxon>Eutheria</taxon>
        <taxon>Laurasiatheria</taxon>
        <taxon>Artiodactyla</taxon>
        <taxon>Ruminantia</taxon>
        <taxon>Pecora</taxon>
        <taxon>Bovidae</taxon>
        <taxon>Bovinae</taxon>
        <taxon>Bos</taxon>
    </lineage>
</organism>
<reference evidence="1 2" key="1">
    <citation type="submission" date="2018-11" db="EMBL/GenBank/DDBJ databases">
        <title>Haplotype-resolved cattle genomes.</title>
        <authorList>
            <person name="Low W.Y."/>
            <person name="Tearle R."/>
            <person name="Bickhart D.M."/>
            <person name="Rosen B.D."/>
            <person name="Koren S."/>
            <person name="Rhie A."/>
            <person name="Hiendleder S."/>
            <person name="Phillippy A.M."/>
            <person name="Smith T.P.L."/>
            <person name="Williams J.L."/>
        </authorList>
    </citation>
    <scope>NUCLEOTIDE SEQUENCE [LARGE SCALE GENOMIC DNA]</scope>
</reference>
<dbReference type="Ensembl" id="ENSBIXT00005050240.1">
    <property type="protein sequence ID" value="ENSBIXP00005020245.1"/>
    <property type="gene ID" value="ENSBIXG00005023397.1"/>
</dbReference>
<accession>A0A4W2GNY8</accession>
<sequence>MQVVGRYWSELNCKCGPITSLYVLQPSRPGACFFSPNTTSSCFLLFWLLPCRGCINTACSGHSTGPCRISLGWPLPQRSESGGATHHVASTDRSIHMYPLT</sequence>
<name>A0A4W2GNY8_BOBOX</name>
<proteinExistence type="predicted"/>
<dbReference type="Proteomes" id="UP000429181">
    <property type="component" value="Chromosome 28"/>
</dbReference>
<evidence type="ECO:0000313" key="1">
    <source>
        <dbReference type="Ensembl" id="ENSBIXP00005020245.1"/>
    </source>
</evidence>